<dbReference type="RefSeq" id="WP_013360718.1">
    <property type="nucleotide sequence ID" value="NZ_CP154629.1"/>
</dbReference>
<organism evidence="9 10">
    <name type="scientific">Acetoanaerobium noterae</name>
    <dbReference type="NCBI Taxonomy" id="745369"/>
    <lineage>
        <taxon>Bacteria</taxon>
        <taxon>Bacillati</taxon>
        <taxon>Bacillota</taxon>
        <taxon>Clostridia</taxon>
        <taxon>Peptostreptococcales</taxon>
        <taxon>Filifactoraceae</taxon>
        <taxon>Acetoanaerobium</taxon>
    </lineage>
</organism>
<dbReference type="InterPro" id="IPR039356">
    <property type="entry name" value="YfbR/HDDC2"/>
</dbReference>
<evidence type="ECO:0000256" key="6">
    <source>
        <dbReference type="ARBA" id="ARBA00022723"/>
    </source>
</evidence>
<protein>
    <recommendedName>
        <fullName evidence="5">5'-deoxynucleotidase</fullName>
        <ecNumber evidence="5">3.1.3.89</ecNumber>
    </recommendedName>
</protein>
<evidence type="ECO:0000256" key="7">
    <source>
        <dbReference type="ARBA" id="ARBA00022801"/>
    </source>
</evidence>
<sequence length="187" mass="22138">MEARKLLDILLVAERLKDTTRHCYTAKGRHESVAEHSWMMTLMAFFMRDEFPDVDMDKVMRMCVIHDLGECFTGDIPTFEKNEAHEQKEEDLLYGWVDSLPEKYAIEMRELYEEMSERKTAEAKIYKAIDGLEAVIQHNISDISTWIPKEYDLNLTYAQDKVEFSEYLKELRQLVREDTLKKIDEAK</sequence>
<dbReference type="SUPFAM" id="SSF109604">
    <property type="entry name" value="HD-domain/PDEase-like"/>
    <property type="match status" value="1"/>
</dbReference>
<dbReference type="Proteomes" id="UP000243406">
    <property type="component" value="Unassembled WGS sequence"/>
</dbReference>
<proteinExistence type="predicted"/>
<dbReference type="InterPro" id="IPR006674">
    <property type="entry name" value="HD_domain"/>
</dbReference>
<dbReference type="GO" id="GO:0002953">
    <property type="term" value="F:5'-deoxynucleotidase activity"/>
    <property type="evidence" value="ECO:0007669"/>
    <property type="project" value="UniProtKB-EC"/>
</dbReference>
<dbReference type="GO" id="GO:0046872">
    <property type="term" value="F:metal ion binding"/>
    <property type="evidence" value="ECO:0007669"/>
    <property type="project" value="UniProtKB-KW"/>
</dbReference>
<evidence type="ECO:0000256" key="4">
    <source>
        <dbReference type="ARBA" id="ARBA00011738"/>
    </source>
</evidence>
<gene>
    <name evidence="9" type="ORF">SAMN02745120_1898</name>
</gene>
<evidence type="ECO:0000256" key="3">
    <source>
        <dbReference type="ARBA" id="ARBA00001941"/>
    </source>
</evidence>
<dbReference type="PANTHER" id="PTHR11845:SF13">
    <property type="entry name" value="5'-DEOXYNUCLEOTIDASE HDDC2"/>
    <property type="match status" value="1"/>
</dbReference>
<dbReference type="SMART" id="SM00471">
    <property type="entry name" value="HDc"/>
    <property type="match status" value="1"/>
</dbReference>
<keyword evidence="10" id="KW-1185">Reference proteome</keyword>
<keyword evidence="7 9" id="KW-0378">Hydrolase</keyword>
<dbReference type="InterPro" id="IPR003607">
    <property type="entry name" value="HD/PDEase_dom"/>
</dbReference>
<dbReference type="EMBL" id="FUYN01000003">
    <property type="protein sequence ID" value="SKB51085.1"/>
    <property type="molecule type" value="Genomic_DNA"/>
</dbReference>
<comment type="cofactor">
    <cofactor evidence="2">
        <name>Mn(2+)</name>
        <dbReference type="ChEBI" id="CHEBI:29035"/>
    </cofactor>
</comment>
<accession>A0A1T5BV57</accession>
<dbReference type="OrthoDB" id="9796032at2"/>
<dbReference type="PANTHER" id="PTHR11845">
    <property type="entry name" value="5'-DEOXYNUCLEOTIDASE HDDC2"/>
    <property type="match status" value="1"/>
</dbReference>
<dbReference type="AlphaFoldDB" id="A0A1T5BV57"/>
<evidence type="ECO:0000256" key="1">
    <source>
        <dbReference type="ARBA" id="ARBA00001638"/>
    </source>
</evidence>
<comment type="subunit">
    <text evidence="4">Homodimer.</text>
</comment>
<reference evidence="10" key="1">
    <citation type="submission" date="2017-02" db="EMBL/GenBank/DDBJ databases">
        <authorList>
            <person name="Varghese N."/>
            <person name="Submissions S."/>
        </authorList>
    </citation>
    <scope>NUCLEOTIDE SEQUENCE [LARGE SCALE GENOMIC DNA]</scope>
    <source>
        <strain evidence="10">ATCC 35199</strain>
    </source>
</reference>
<dbReference type="Gene3D" id="1.10.3210.10">
    <property type="entry name" value="Hypothetical protein af1432"/>
    <property type="match status" value="1"/>
</dbReference>
<evidence type="ECO:0000256" key="5">
    <source>
        <dbReference type="ARBA" id="ARBA00012964"/>
    </source>
</evidence>
<evidence type="ECO:0000313" key="10">
    <source>
        <dbReference type="Proteomes" id="UP000243406"/>
    </source>
</evidence>
<evidence type="ECO:0000313" key="9">
    <source>
        <dbReference type="EMBL" id="SKB51085.1"/>
    </source>
</evidence>
<name>A0A1T5BV57_9FIRM</name>
<comment type="catalytic activity">
    <reaction evidence="1">
        <text>a 2'-deoxyribonucleoside 5'-phosphate + H2O = a 2'-deoxyribonucleoside + phosphate</text>
        <dbReference type="Rhea" id="RHEA:36167"/>
        <dbReference type="ChEBI" id="CHEBI:15377"/>
        <dbReference type="ChEBI" id="CHEBI:18274"/>
        <dbReference type="ChEBI" id="CHEBI:43474"/>
        <dbReference type="ChEBI" id="CHEBI:65317"/>
        <dbReference type="EC" id="3.1.3.89"/>
    </reaction>
</comment>
<keyword evidence="6" id="KW-0479">Metal-binding</keyword>
<dbReference type="EC" id="3.1.3.89" evidence="5"/>
<evidence type="ECO:0000256" key="2">
    <source>
        <dbReference type="ARBA" id="ARBA00001936"/>
    </source>
</evidence>
<dbReference type="GO" id="GO:0005737">
    <property type="term" value="C:cytoplasm"/>
    <property type="evidence" value="ECO:0007669"/>
    <property type="project" value="TreeGrafter"/>
</dbReference>
<feature type="domain" description="HD/PDEase" evidence="8">
    <location>
        <begin position="29"/>
        <end position="144"/>
    </location>
</feature>
<evidence type="ECO:0000259" key="8">
    <source>
        <dbReference type="SMART" id="SM00471"/>
    </source>
</evidence>
<comment type="cofactor">
    <cofactor evidence="3">
        <name>Co(2+)</name>
        <dbReference type="ChEBI" id="CHEBI:48828"/>
    </cofactor>
</comment>
<dbReference type="Pfam" id="PF13023">
    <property type="entry name" value="HD_3"/>
    <property type="match status" value="1"/>
</dbReference>